<organism evidence="6">
    <name type="scientific">Rhizophora mucronata</name>
    <name type="common">Asiatic mangrove</name>
    <dbReference type="NCBI Taxonomy" id="61149"/>
    <lineage>
        <taxon>Eukaryota</taxon>
        <taxon>Viridiplantae</taxon>
        <taxon>Streptophyta</taxon>
        <taxon>Embryophyta</taxon>
        <taxon>Tracheophyta</taxon>
        <taxon>Spermatophyta</taxon>
        <taxon>Magnoliopsida</taxon>
        <taxon>eudicotyledons</taxon>
        <taxon>Gunneridae</taxon>
        <taxon>Pentapetalae</taxon>
        <taxon>rosids</taxon>
        <taxon>fabids</taxon>
        <taxon>Malpighiales</taxon>
        <taxon>Rhizophoraceae</taxon>
        <taxon>Rhizophora</taxon>
    </lineage>
</organism>
<dbReference type="InterPro" id="IPR012677">
    <property type="entry name" value="Nucleotide-bd_a/b_plait_sf"/>
</dbReference>
<feature type="compositionally biased region" description="Polar residues" evidence="3">
    <location>
        <begin position="538"/>
        <end position="547"/>
    </location>
</feature>
<keyword evidence="1" id="KW-0862">Zinc</keyword>
<dbReference type="InterPro" id="IPR000504">
    <property type="entry name" value="RRM_dom"/>
</dbReference>
<dbReference type="GO" id="GO:0030014">
    <property type="term" value="C:CCR4-NOT complex"/>
    <property type="evidence" value="ECO:0007669"/>
    <property type="project" value="InterPro"/>
</dbReference>
<evidence type="ECO:0000256" key="2">
    <source>
        <dbReference type="PROSITE-ProRule" id="PRU00176"/>
    </source>
</evidence>
<feature type="domain" description="RRM" evidence="5">
    <location>
        <begin position="109"/>
        <end position="195"/>
    </location>
</feature>
<proteinExistence type="predicted"/>
<dbReference type="SMART" id="SM00361">
    <property type="entry name" value="RRM_1"/>
    <property type="match status" value="1"/>
</dbReference>
<feature type="domain" description="RING-type" evidence="4">
    <location>
        <begin position="9"/>
        <end position="57"/>
    </location>
</feature>
<dbReference type="PANTHER" id="PTHR12603">
    <property type="entry name" value="CCR4-NOT TRANSCRIPTION COMPLEX RELATED"/>
    <property type="match status" value="1"/>
</dbReference>
<dbReference type="GO" id="GO:0003723">
    <property type="term" value="F:RNA binding"/>
    <property type="evidence" value="ECO:0007669"/>
    <property type="project" value="UniProtKB-UniRule"/>
</dbReference>
<keyword evidence="1" id="KW-0479">Metal-binding</keyword>
<dbReference type="GO" id="GO:0004842">
    <property type="term" value="F:ubiquitin-protein transferase activity"/>
    <property type="evidence" value="ECO:0007669"/>
    <property type="project" value="InterPro"/>
</dbReference>
<feature type="region of interest" description="Disordered" evidence="3">
    <location>
        <begin position="433"/>
        <end position="452"/>
    </location>
</feature>
<feature type="compositionally biased region" description="Polar residues" evidence="3">
    <location>
        <begin position="809"/>
        <end position="822"/>
    </location>
</feature>
<reference evidence="6" key="1">
    <citation type="submission" date="2018-02" db="EMBL/GenBank/DDBJ databases">
        <title>Rhizophora mucronata_Transcriptome.</title>
        <authorList>
            <person name="Meera S.P."/>
            <person name="Sreeshan A."/>
            <person name="Augustine A."/>
        </authorList>
    </citation>
    <scope>NUCLEOTIDE SEQUENCE</scope>
    <source>
        <tissue evidence="6">Leaf</tissue>
    </source>
</reference>
<feature type="compositionally biased region" description="Basic and acidic residues" evidence="3">
    <location>
        <begin position="442"/>
        <end position="452"/>
    </location>
</feature>
<dbReference type="Gene3D" id="3.30.70.330">
    <property type="match status" value="1"/>
</dbReference>
<feature type="compositionally biased region" description="Low complexity" evidence="3">
    <location>
        <begin position="511"/>
        <end position="521"/>
    </location>
</feature>
<dbReference type="PROSITE" id="PS50089">
    <property type="entry name" value="ZF_RING_2"/>
    <property type="match status" value="1"/>
</dbReference>
<dbReference type="InterPro" id="IPR039515">
    <property type="entry name" value="NOT4_mRING-HC-C4C4"/>
</dbReference>
<dbReference type="GO" id="GO:0008270">
    <property type="term" value="F:zinc ion binding"/>
    <property type="evidence" value="ECO:0007669"/>
    <property type="project" value="UniProtKB-KW"/>
</dbReference>
<feature type="compositionally biased region" description="Polar residues" evidence="3">
    <location>
        <begin position="475"/>
        <end position="486"/>
    </location>
</feature>
<dbReference type="InterPro" id="IPR039780">
    <property type="entry name" value="Mot2"/>
</dbReference>
<accession>A0A2P2MID4</accession>
<dbReference type="InterPro" id="IPR001841">
    <property type="entry name" value="Znf_RING"/>
</dbReference>
<dbReference type="GO" id="GO:0016567">
    <property type="term" value="P:protein ubiquitination"/>
    <property type="evidence" value="ECO:0007669"/>
    <property type="project" value="TreeGrafter"/>
</dbReference>
<evidence type="ECO:0000313" key="6">
    <source>
        <dbReference type="EMBL" id="MBX29994.1"/>
    </source>
</evidence>
<dbReference type="InterPro" id="IPR034261">
    <property type="entry name" value="CNOT4_RRM"/>
</dbReference>
<protein>
    <submittedName>
        <fullName evidence="6">Uncharacterized protein LOC105628163 isoform X1</fullName>
    </submittedName>
</protein>
<dbReference type="PROSITE" id="PS50102">
    <property type="entry name" value="RRM"/>
    <property type="match status" value="1"/>
</dbReference>
<name>A0A2P2MID4_RHIMU</name>
<evidence type="ECO:0000259" key="4">
    <source>
        <dbReference type="PROSITE" id="PS50089"/>
    </source>
</evidence>
<dbReference type="InterPro" id="IPR035979">
    <property type="entry name" value="RBD_domain_sf"/>
</dbReference>
<evidence type="ECO:0000259" key="5">
    <source>
        <dbReference type="PROSITE" id="PS50102"/>
    </source>
</evidence>
<dbReference type="AlphaFoldDB" id="A0A2P2MID4"/>
<keyword evidence="1" id="KW-0863">Zinc-finger</keyword>
<dbReference type="SMART" id="SM00360">
    <property type="entry name" value="RRM"/>
    <property type="match status" value="1"/>
</dbReference>
<dbReference type="CDD" id="cd12438">
    <property type="entry name" value="RRM_CNOT4"/>
    <property type="match status" value="1"/>
</dbReference>
<feature type="region of interest" description="Disordered" evidence="3">
    <location>
        <begin position="475"/>
        <end position="548"/>
    </location>
</feature>
<dbReference type="Pfam" id="PF14570">
    <property type="entry name" value="zf-RING_4"/>
    <property type="match status" value="1"/>
</dbReference>
<dbReference type="CDD" id="cd16618">
    <property type="entry name" value="mRING-HC-C4C4_CNOT4"/>
    <property type="match status" value="1"/>
</dbReference>
<dbReference type="PANTHER" id="PTHR12603:SF36">
    <property type="entry name" value="RNA BINDING (RRM_RBD_RNP MOTIFS) FAMILY PROTEIN"/>
    <property type="match status" value="1"/>
</dbReference>
<dbReference type="FunFam" id="3.30.40.10:FF:000155">
    <property type="entry name" value="RNA binding (RRM/RBD/RNP motifs) family protein"/>
    <property type="match status" value="1"/>
</dbReference>
<dbReference type="Pfam" id="PF00076">
    <property type="entry name" value="RRM_1"/>
    <property type="match status" value="1"/>
</dbReference>
<keyword evidence="2" id="KW-0694">RNA-binding</keyword>
<feature type="region of interest" description="Disordered" evidence="3">
    <location>
        <begin position="809"/>
        <end position="837"/>
    </location>
</feature>
<dbReference type="InterPro" id="IPR003954">
    <property type="entry name" value="RRM_euk-type"/>
</dbReference>
<dbReference type="SUPFAM" id="SSF54928">
    <property type="entry name" value="RNA-binding domain, RBD"/>
    <property type="match status" value="1"/>
</dbReference>
<dbReference type="Gene3D" id="3.30.40.10">
    <property type="entry name" value="Zinc/RING finger domain, C3HC4 (zinc finger)"/>
    <property type="match status" value="1"/>
</dbReference>
<evidence type="ECO:0000256" key="1">
    <source>
        <dbReference type="PROSITE-ProRule" id="PRU00175"/>
    </source>
</evidence>
<dbReference type="SUPFAM" id="SSF57850">
    <property type="entry name" value="RING/U-box"/>
    <property type="match status" value="1"/>
</dbReference>
<dbReference type="EMBL" id="GGEC01049510">
    <property type="protein sequence ID" value="MBX29994.1"/>
    <property type="molecule type" value="Transcribed_RNA"/>
</dbReference>
<evidence type="ECO:0000256" key="3">
    <source>
        <dbReference type="SAM" id="MobiDB-lite"/>
    </source>
</evidence>
<dbReference type="InterPro" id="IPR013083">
    <property type="entry name" value="Znf_RING/FYVE/PHD"/>
</dbReference>
<sequence length="1040" mass="113805">MSDGGEKTCPLCAEEMDLTDQQLKPCKCGYEICVWCWHHIMEMAEKDDSEGRCPACRTPYDKQKIVGMASNCERLVAEINMERKKSQKAKIKPSEGRKQLSSVRVIQRNLVYIVGLPLNLADEDLLQRREFFGQYGKVLKVSMSRTAAGVIQQFPNNTCSVYITYSREEEAIRCIQSVHGFVLDGRSLKACFGTTKYCHAWLRNVPCTNPDCLYLHEIGSQEDSFTKDEIISAYTRSRVQQITAATSNMLRKSGNTLPPPVDDCGNNSSLSAAKPIMKNTSNSIISSSKGSPLNGSSGRSIALPAAASWGMRASNQLLVGRSTCANGSSKTKTDAVSGALAFSTAVSNTSQTSMLHSDVGMKLTWDEECEITNGKSKLDSQKSAKQDVGADCRATIPEKPAKSIAATTELTLSNPSSKNDTGTIASPSLTNLVLHSPQSSCPEKEGTAETDGKIEKLCSDMSSIRIDTNVRSEISGLVGTNSSPSDFSMEKSPRDQGIQQPSSDQHKEQFSSEATESTAASINGAHVPNEPFDRQTDPKNQSFSKSVSEVDDIISFDNQRLKDPEVVARTNCLPNLVNLLPFSSHSRSHSLQHSDAFSGVNLNVDPVYLDYRSEHSLLHASSNSVRSNGYPEMFSCSARSERTTERSFLPPSKRERRDIGRLQSDIGSISPLDAGESSIISNILSLDLDACNESLTSPQNLAKLLGENDKQPSTLRISNSWKTQSNSQSRFSFARQEDARNQAFDIDSSFSVLGHLPRSHSLRQELVASRNSYMDKLGVDKLGAGNGFLARNFEEPEILTSSAPVFTSNKSSVSRTQVSTPPGFSAPNRAPPPGFSSYERIDQNFDAISGSHLLDSSPLLRNPYQAPPPGNIGSNADIEFMDPAILAVGKGKLQGGLNTPVLGMRSNFPPHFVDFENEARLQLLMQRSLPSHLNLRYADIGDSFSSPSDPYGIPSRLVDQSQVSNLSPFAHLSLQQSRNGLTSNGHWYSWKEIQGGNDLAVAELLKNERLGYNKFYTAGYENSKFQMPSSGDLYNRAFEM</sequence>
<dbReference type="FunFam" id="3.30.70.330:FF:000161">
    <property type="entry name" value="RNA binding (RRM/RBD/RNP motifs) family protein"/>
    <property type="match status" value="1"/>
</dbReference>